<keyword evidence="2" id="KW-1185">Reference proteome</keyword>
<sequence>MAASLFTDKETNNWLKACLALNITKDGLAYFLETELKRLKTVVGSSCGPSDRPRCASRIWLRYWLIQSAYNMITQQR</sequence>
<accession>A0A9D4GAG9</accession>
<organism evidence="1 2">
    <name type="scientific">Dreissena polymorpha</name>
    <name type="common">Zebra mussel</name>
    <name type="synonym">Mytilus polymorpha</name>
    <dbReference type="NCBI Taxonomy" id="45954"/>
    <lineage>
        <taxon>Eukaryota</taxon>
        <taxon>Metazoa</taxon>
        <taxon>Spiralia</taxon>
        <taxon>Lophotrochozoa</taxon>
        <taxon>Mollusca</taxon>
        <taxon>Bivalvia</taxon>
        <taxon>Autobranchia</taxon>
        <taxon>Heteroconchia</taxon>
        <taxon>Euheterodonta</taxon>
        <taxon>Imparidentia</taxon>
        <taxon>Neoheterodontei</taxon>
        <taxon>Myida</taxon>
        <taxon>Dreissenoidea</taxon>
        <taxon>Dreissenidae</taxon>
        <taxon>Dreissena</taxon>
    </lineage>
</organism>
<proteinExistence type="predicted"/>
<evidence type="ECO:0000313" key="2">
    <source>
        <dbReference type="Proteomes" id="UP000828390"/>
    </source>
</evidence>
<dbReference type="EMBL" id="JAIWYP010000006">
    <property type="protein sequence ID" value="KAH3811738.1"/>
    <property type="molecule type" value="Genomic_DNA"/>
</dbReference>
<dbReference type="AlphaFoldDB" id="A0A9D4GAG9"/>
<gene>
    <name evidence="1" type="ORF">DPMN_140153</name>
</gene>
<protein>
    <submittedName>
        <fullName evidence="1">Uncharacterized protein</fullName>
    </submittedName>
</protein>
<reference evidence="1" key="1">
    <citation type="journal article" date="2019" name="bioRxiv">
        <title>The Genome of the Zebra Mussel, Dreissena polymorpha: A Resource for Invasive Species Research.</title>
        <authorList>
            <person name="McCartney M.A."/>
            <person name="Auch B."/>
            <person name="Kono T."/>
            <person name="Mallez S."/>
            <person name="Zhang Y."/>
            <person name="Obille A."/>
            <person name="Becker A."/>
            <person name="Abrahante J.E."/>
            <person name="Garbe J."/>
            <person name="Badalamenti J.P."/>
            <person name="Herman A."/>
            <person name="Mangelson H."/>
            <person name="Liachko I."/>
            <person name="Sullivan S."/>
            <person name="Sone E.D."/>
            <person name="Koren S."/>
            <person name="Silverstein K.A.T."/>
            <person name="Beckman K.B."/>
            <person name="Gohl D.M."/>
        </authorList>
    </citation>
    <scope>NUCLEOTIDE SEQUENCE</scope>
    <source>
        <strain evidence="1">Duluth1</strain>
        <tissue evidence="1">Whole animal</tissue>
    </source>
</reference>
<comment type="caution">
    <text evidence="1">The sequence shown here is derived from an EMBL/GenBank/DDBJ whole genome shotgun (WGS) entry which is preliminary data.</text>
</comment>
<name>A0A9D4GAG9_DREPO</name>
<dbReference type="Proteomes" id="UP000828390">
    <property type="component" value="Unassembled WGS sequence"/>
</dbReference>
<reference evidence="1" key="2">
    <citation type="submission" date="2020-11" db="EMBL/GenBank/DDBJ databases">
        <authorList>
            <person name="McCartney M.A."/>
            <person name="Auch B."/>
            <person name="Kono T."/>
            <person name="Mallez S."/>
            <person name="Becker A."/>
            <person name="Gohl D.M."/>
            <person name="Silverstein K.A.T."/>
            <person name="Koren S."/>
            <person name="Bechman K.B."/>
            <person name="Herman A."/>
            <person name="Abrahante J.E."/>
            <person name="Garbe J."/>
        </authorList>
    </citation>
    <scope>NUCLEOTIDE SEQUENCE</scope>
    <source>
        <strain evidence="1">Duluth1</strain>
        <tissue evidence="1">Whole animal</tissue>
    </source>
</reference>
<evidence type="ECO:0000313" key="1">
    <source>
        <dbReference type="EMBL" id="KAH3811738.1"/>
    </source>
</evidence>